<evidence type="ECO:0000313" key="2">
    <source>
        <dbReference type="EMBL" id="MFC3551973.1"/>
    </source>
</evidence>
<dbReference type="InterPro" id="IPR058548">
    <property type="entry name" value="MlaB-like_STAS"/>
</dbReference>
<accession>A0ABV7RS47</accession>
<dbReference type="InterPro" id="IPR002645">
    <property type="entry name" value="STAS_dom"/>
</dbReference>
<proteinExistence type="predicted"/>
<dbReference type="Pfam" id="PF13466">
    <property type="entry name" value="STAS_2"/>
    <property type="match status" value="1"/>
</dbReference>
<dbReference type="RefSeq" id="WP_386759736.1">
    <property type="nucleotide sequence ID" value="NZ_JBHRXK010000006.1"/>
</dbReference>
<dbReference type="SUPFAM" id="SSF52091">
    <property type="entry name" value="SpoIIaa-like"/>
    <property type="match status" value="1"/>
</dbReference>
<reference evidence="3" key="1">
    <citation type="journal article" date="2019" name="Int. J. Syst. Evol. Microbiol.">
        <title>The Global Catalogue of Microorganisms (GCM) 10K type strain sequencing project: providing services to taxonomists for standard genome sequencing and annotation.</title>
        <authorList>
            <consortium name="The Broad Institute Genomics Platform"/>
            <consortium name="The Broad Institute Genome Sequencing Center for Infectious Disease"/>
            <person name="Wu L."/>
            <person name="Ma J."/>
        </authorList>
    </citation>
    <scope>NUCLEOTIDE SEQUENCE [LARGE SCALE GENOMIC DNA]</scope>
    <source>
        <strain evidence="3">KCTC 42875</strain>
    </source>
</reference>
<comment type="caution">
    <text evidence="2">The sequence shown here is derived from an EMBL/GenBank/DDBJ whole genome shotgun (WGS) entry which is preliminary data.</text>
</comment>
<dbReference type="EMBL" id="JBHRXK010000006">
    <property type="protein sequence ID" value="MFC3551973.1"/>
    <property type="molecule type" value="Genomic_DNA"/>
</dbReference>
<dbReference type="Proteomes" id="UP001595740">
    <property type="component" value="Unassembled WGS sequence"/>
</dbReference>
<dbReference type="PROSITE" id="PS50801">
    <property type="entry name" value="STAS"/>
    <property type="match status" value="1"/>
</dbReference>
<evidence type="ECO:0000259" key="1">
    <source>
        <dbReference type="PROSITE" id="PS50801"/>
    </source>
</evidence>
<organism evidence="2 3">
    <name type="scientific">Lysobacter cavernae</name>
    <dbReference type="NCBI Taxonomy" id="1685901"/>
    <lineage>
        <taxon>Bacteria</taxon>
        <taxon>Pseudomonadati</taxon>
        <taxon>Pseudomonadota</taxon>
        <taxon>Gammaproteobacteria</taxon>
        <taxon>Lysobacterales</taxon>
        <taxon>Lysobacteraceae</taxon>
        <taxon>Lysobacter</taxon>
    </lineage>
</organism>
<name>A0ABV7RS47_9GAMM</name>
<dbReference type="Gene3D" id="3.30.750.24">
    <property type="entry name" value="STAS domain"/>
    <property type="match status" value="1"/>
</dbReference>
<keyword evidence="3" id="KW-1185">Reference proteome</keyword>
<gene>
    <name evidence="2" type="ORF">ACFOLC_13260</name>
</gene>
<feature type="domain" description="STAS" evidence="1">
    <location>
        <begin position="1"/>
        <end position="91"/>
    </location>
</feature>
<protein>
    <submittedName>
        <fullName evidence="2">Lipid asymmetry maintenance protein MlaB</fullName>
    </submittedName>
</protein>
<sequence length="91" mass="9225">MATAHQDGGTLAFAGTLDRAAVAGLWTQLRASGAGLHRLDLSAVDAVDSAGLALLAELCARGERPDVIGSPPGLAELRAAYRLDPDLAFAG</sequence>
<evidence type="ECO:0000313" key="3">
    <source>
        <dbReference type="Proteomes" id="UP001595740"/>
    </source>
</evidence>
<dbReference type="InterPro" id="IPR036513">
    <property type="entry name" value="STAS_dom_sf"/>
</dbReference>